<dbReference type="AlphaFoldDB" id="A0AAN6AVM1"/>
<sequence>MSTPHPQHFEHVLTEDRLNILAKALLEECYSTEDDLQSTYDSGYSRGCTRFDRQRNKLKMLALKHSWLTISDGSNRLVMSIEGLPFRFARDEHKTPRKPKTLLVSDTEAIQREKFVLESQMEMDFCGISYSDQIRKPSVWRFFVEVSESLEDGRDYNIYFVGFNELKDAVCVWEYANKVAVAASTDDTKHEAVELSPAVAKVPQKDVGKQANDKLDEDSPDEQ</sequence>
<dbReference type="EMBL" id="WAGF01000016">
    <property type="protein sequence ID" value="KAB0876570.1"/>
    <property type="molecule type" value="Genomic_DNA"/>
</dbReference>
<protein>
    <submittedName>
        <fullName evidence="2">Uncharacterized protein</fullName>
    </submittedName>
</protein>
<gene>
    <name evidence="2" type="ORF">FZI38_16020</name>
</gene>
<feature type="region of interest" description="Disordered" evidence="1">
    <location>
        <begin position="186"/>
        <end position="223"/>
    </location>
</feature>
<evidence type="ECO:0000313" key="3">
    <source>
        <dbReference type="Proteomes" id="UP000439917"/>
    </source>
</evidence>
<organism evidence="2 3">
    <name type="scientific">Cronobacter sakazakii</name>
    <name type="common">Enterobacter sakazakii</name>
    <dbReference type="NCBI Taxonomy" id="28141"/>
    <lineage>
        <taxon>Bacteria</taxon>
        <taxon>Pseudomonadati</taxon>
        <taxon>Pseudomonadota</taxon>
        <taxon>Gammaproteobacteria</taxon>
        <taxon>Enterobacterales</taxon>
        <taxon>Enterobacteriaceae</taxon>
        <taxon>Cronobacter</taxon>
    </lineage>
</organism>
<evidence type="ECO:0000256" key="1">
    <source>
        <dbReference type="SAM" id="MobiDB-lite"/>
    </source>
</evidence>
<accession>A0AAN6AVM1</accession>
<evidence type="ECO:0000313" key="2">
    <source>
        <dbReference type="EMBL" id="KAB0876570.1"/>
    </source>
</evidence>
<dbReference type="RefSeq" id="WP_139156805.1">
    <property type="nucleotide sequence ID" value="NZ_QISG01000013.1"/>
</dbReference>
<name>A0AAN6AVM1_CROSK</name>
<feature type="compositionally biased region" description="Basic and acidic residues" evidence="1">
    <location>
        <begin position="203"/>
        <end position="214"/>
    </location>
</feature>
<comment type="caution">
    <text evidence="2">The sequence shown here is derived from an EMBL/GenBank/DDBJ whole genome shotgun (WGS) entry which is preliminary data.</text>
</comment>
<proteinExistence type="predicted"/>
<dbReference type="Proteomes" id="UP000439917">
    <property type="component" value="Unassembled WGS sequence"/>
</dbReference>
<reference evidence="2 3" key="1">
    <citation type="submission" date="2019-09" db="EMBL/GenBank/DDBJ databases">
        <title>Prevalence, distribution, and phylogeny of type two toxin-antitoxin genes possessed by Cronobacter species where C. sakazakii homologs follow sequence type lineages.</title>
        <authorList>
            <person name="Finkelstein S."/>
            <person name="Negrete F."/>
            <person name="Jang H."/>
            <person name="Gopinath G.R."/>
            <person name="Tall B.D."/>
        </authorList>
    </citation>
    <scope>NUCLEOTIDE SEQUENCE [LARGE SCALE GENOMIC DNA]</scope>
    <source>
        <strain evidence="2 3">MOD1_Comp4</strain>
    </source>
</reference>